<evidence type="ECO:0000313" key="11">
    <source>
        <dbReference type="Proteomes" id="UP000694397"/>
    </source>
</evidence>
<dbReference type="Pfam" id="PF00047">
    <property type="entry name" value="ig"/>
    <property type="match status" value="1"/>
</dbReference>
<evidence type="ECO:0000256" key="4">
    <source>
        <dbReference type="ARBA" id="ARBA00023157"/>
    </source>
</evidence>
<dbReference type="SUPFAM" id="SSF52058">
    <property type="entry name" value="L domain-like"/>
    <property type="match status" value="1"/>
</dbReference>
<dbReference type="AlphaFoldDB" id="A0A8C9SJP5"/>
<reference evidence="10 11" key="1">
    <citation type="submission" date="2019-04" db="EMBL/GenBank/DDBJ databases">
        <authorList>
            <consortium name="Wellcome Sanger Institute Data Sharing"/>
        </authorList>
    </citation>
    <scope>NUCLEOTIDE SEQUENCE [LARGE SCALE GENOMIC DNA]</scope>
</reference>
<feature type="transmembrane region" description="Helical" evidence="7">
    <location>
        <begin position="381"/>
        <end position="404"/>
    </location>
</feature>
<dbReference type="SUPFAM" id="SSF48726">
    <property type="entry name" value="Immunoglobulin"/>
    <property type="match status" value="1"/>
</dbReference>
<dbReference type="Gene3D" id="3.80.10.10">
    <property type="entry name" value="Ribonuclease Inhibitor"/>
    <property type="match status" value="1"/>
</dbReference>
<dbReference type="Gene3D" id="2.60.40.10">
    <property type="entry name" value="Immunoglobulins"/>
    <property type="match status" value="1"/>
</dbReference>
<dbReference type="InterPro" id="IPR013151">
    <property type="entry name" value="Immunoglobulin_dom"/>
</dbReference>
<keyword evidence="11" id="KW-1185">Reference proteome</keyword>
<proteinExistence type="predicted"/>
<feature type="compositionally biased region" description="Low complexity" evidence="6">
    <location>
        <begin position="471"/>
        <end position="482"/>
    </location>
</feature>
<keyword evidence="2 8" id="KW-0732">Signal</keyword>
<evidence type="ECO:0000256" key="2">
    <source>
        <dbReference type="ARBA" id="ARBA00022729"/>
    </source>
</evidence>
<name>A0A8C9SJP5_SCLFO</name>
<dbReference type="InterPro" id="IPR001611">
    <property type="entry name" value="Leu-rich_rpt"/>
</dbReference>
<evidence type="ECO:0000259" key="9">
    <source>
        <dbReference type="PROSITE" id="PS50835"/>
    </source>
</evidence>
<evidence type="ECO:0000256" key="5">
    <source>
        <dbReference type="ARBA" id="ARBA00023319"/>
    </source>
</evidence>
<dbReference type="SMART" id="SM00369">
    <property type="entry name" value="LRR_TYP"/>
    <property type="match status" value="6"/>
</dbReference>
<dbReference type="GeneTree" id="ENSGT00950000183146"/>
<feature type="chain" id="PRO_5034489580" evidence="8">
    <location>
        <begin position="24"/>
        <end position="488"/>
    </location>
</feature>
<dbReference type="PANTHER" id="PTHR24366:SF161">
    <property type="entry name" value="TIR DOMAIN-CONTAINING PROTEIN"/>
    <property type="match status" value="1"/>
</dbReference>
<evidence type="ECO:0000256" key="7">
    <source>
        <dbReference type="SAM" id="Phobius"/>
    </source>
</evidence>
<keyword evidence="4" id="KW-1015">Disulfide bond</keyword>
<evidence type="ECO:0000256" key="3">
    <source>
        <dbReference type="ARBA" id="ARBA00022737"/>
    </source>
</evidence>
<evidence type="ECO:0000256" key="8">
    <source>
        <dbReference type="SAM" id="SignalP"/>
    </source>
</evidence>
<keyword evidence="1" id="KW-0433">Leucine-rich repeat</keyword>
<dbReference type="InterPro" id="IPR007110">
    <property type="entry name" value="Ig-like_dom"/>
</dbReference>
<protein>
    <submittedName>
        <fullName evidence="10">Adhesion molecule with Ig like domain 2</fullName>
    </submittedName>
</protein>
<dbReference type="Pfam" id="PF13855">
    <property type="entry name" value="LRR_8"/>
    <property type="match status" value="1"/>
</dbReference>
<dbReference type="InterPro" id="IPR003591">
    <property type="entry name" value="Leu-rich_rpt_typical-subtyp"/>
</dbReference>
<dbReference type="InterPro" id="IPR013783">
    <property type="entry name" value="Ig-like_fold"/>
</dbReference>
<dbReference type="InterPro" id="IPR003598">
    <property type="entry name" value="Ig_sub2"/>
</dbReference>
<keyword evidence="7" id="KW-1133">Transmembrane helix</keyword>
<reference evidence="10" key="3">
    <citation type="submission" date="2025-09" db="UniProtKB">
        <authorList>
            <consortium name="Ensembl"/>
        </authorList>
    </citation>
    <scope>IDENTIFICATION</scope>
</reference>
<dbReference type="InterPro" id="IPR032675">
    <property type="entry name" value="LRR_dom_sf"/>
</dbReference>
<organism evidence="10 11">
    <name type="scientific">Scleropages formosus</name>
    <name type="common">Asian bonytongue</name>
    <name type="synonym">Osteoglossum formosum</name>
    <dbReference type="NCBI Taxonomy" id="113540"/>
    <lineage>
        <taxon>Eukaryota</taxon>
        <taxon>Metazoa</taxon>
        <taxon>Chordata</taxon>
        <taxon>Craniata</taxon>
        <taxon>Vertebrata</taxon>
        <taxon>Euteleostomi</taxon>
        <taxon>Actinopterygii</taxon>
        <taxon>Neopterygii</taxon>
        <taxon>Teleostei</taxon>
        <taxon>Osteoglossocephala</taxon>
        <taxon>Osteoglossomorpha</taxon>
        <taxon>Osteoglossiformes</taxon>
        <taxon>Osteoglossidae</taxon>
        <taxon>Scleropages</taxon>
    </lineage>
</organism>
<accession>A0A8C9SJP5</accession>
<dbReference type="PANTHER" id="PTHR24366">
    <property type="entry name" value="IG(IMMUNOGLOBULIN) AND LRR(LEUCINE RICH REPEAT) DOMAINS"/>
    <property type="match status" value="1"/>
</dbReference>
<dbReference type="OrthoDB" id="676979at2759"/>
<dbReference type="Ensembl" id="ENSSFOT00015037737.2">
    <property type="protein sequence ID" value="ENSSFOP00015037327.2"/>
    <property type="gene ID" value="ENSSFOG00015023750.2"/>
</dbReference>
<feature type="region of interest" description="Disordered" evidence="6">
    <location>
        <begin position="444"/>
        <end position="488"/>
    </location>
</feature>
<dbReference type="PROSITE" id="PS50835">
    <property type="entry name" value="IG_LIKE"/>
    <property type="match status" value="1"/>
</dbReference>
<sequence length="488" mass="53172">MSRICLFMLLAIGLLCCVCLVCSVPQGCPRPCLCAGDMVVCSNQNLSTIPDHSLAFASRLDLSYNQIAGLAPDWTLDRLDKLDALILHHNAISYISPKALSRVPHVRYLDLSTNRVRTVSKSTFSDVKHLEVLLLFNNQITTISPQAFSGLHSLQRIYLSWNMLSEFPSGLLVGKRKLPQLGFLDLSYNLLTQVPVLEILSLPAWQQAGIYLHGNLLACGCALHTMLQHWSQKQFRSVTDFRSDYTCLLPGVSRSLSVFSMPAGFMNCSGSAVEASLVSGHRVLEVHVGEAIVLHCESAPPRDVHTTLLWVTPAQHVLRPGVHTGALHVFPNGTLELYKARPEDSGIYTCIVVSPGNNLSQSIEVSVRVGNLSSDRSSQSFSTALTTLGSCGVSLVLVLLYLYLTPCRCSFRTKNASKPYGDHGKAGGVKKVVFLEPDHEYEHESDCEHVQNNHMSGGGPWGRSQGSILKNSNAQASSSTATMDSLAA</sequence>
<keyword evidence="7" id="KW-0812">Transmembrane</keyword>
<evidence type="ECO:0000256" key="1">
    <source>
        <dbReference type="ARBA" id="ARBA00022614"/>
    </source>
</evidence>
<dbReference type="SMART" id="SM00408">
    <property type="entry name" value="IGc2"/>
    <property type="match status" value="1"/>
</dbReference>
<keyword evidence="7" id="KW-0472">Membrane</keyword>
<gene>
    <name evidence="10" type="primary">AMIGO2</name>
</gene>
<dbReference type="SMART" id="SM00409">
    <property type="entry name" value="IG"/>
    <property type="match status" value="1"/>
</dbReference>
<reference evidence="10" key="2">
    <citation type="submission" date="2025-08" db="UniProtKB">
        <authorList>
            <consortium name="Ensembl"/>
        </authorList>
    </citation>
    <scope>IDENTIFICATION</scope>
</reference>
<dbReference type="PROSITE" id="PS51450">
    <property type="entry name" value="LRR"/>
    <property type="match status" value="2"/>
</dbReference>
<dbReference type="InterPro" id="IPR036179">
    <property type="entry name" value="Ig-like_dom_sf"/>
</dbReference>
<evidence type="ECO:0000313" key="10">
    <source>
        <dbReference type="Ensembl" id="ENSSFOP00015037327.2"/>
    </source>
</evidence>
<keyword evidence="3" id="KW-0677">Repeat</keyword>
<feature type="domain" description="Ig-like" evidence="9">
    <location>
        <begin position="250"/>
        <end position="366"/>
    </location>
</feature>
<evidence type="ECO:0000256" key="6">
    <source>
        <dbReference type="SAM" id="MobiDB-lite"/>
    </source>
</evidence>
<keyword evidence="5" id="KW-0393">Immunoglobulin domain</keyword>
<dbReference type="Proteomes" id="UP000694397">
    <property type="component" value="Chromosome 2"/>
</dbReference>
<dbReference type="InterPro" id="IPR003599">
    <property type="entry name" value="Ig_sub"/>
</dbReference>
<feature type="signal peptide" evidence="8">
    <location>
        <begin position="1"/>
        <end position="23"/>
    </location>
</feature>